<evidence type="ECO:0000313" key="4">
    <source>
        <dbReference type="Proteomes" id="UP000196230"/>
    </source>
</evidence>
<gene>
    <name evidence="3" type="ORF">E4A49_04445</name>
    <name evidence="2" type="ORF">FM125_07950</name>
</gene>
<reference evidence="3 5" key="2">
    <citation type="submission" date="2019-03" db="EMBL/GenBank/DDBJ databases">
        <title>Reclassification of Micrococcus aloeverae and Micrococcus yunnanensis as later heterotypic synonyms of Micrococcus luteus.</title>
        <authorList>
            <person name="Huang C.-H."/>
        </authorList>
    </citation>
    <scope>NUCLEOTIDE SEQUENCE [LARGE SCALE GENOMIC DNA]</scope>
    <source>
        <strain evidence="3 5">BCRC 12151</strain>
    </source>
</reference>
<evidence type="ECO:0000313" key="2">
    <source>
        <dbReference type="EMBL" id="SJN30199.1"/>
    </source>
</evidence>
<name>A0A1R4JDY8_9MICC</name>
<dbReference type="EMBL" id="FUKP01000056">
    <property type="protein sequence ID" value="SJN30199.1"/>
    <property type="molecule type" value="Genomic_DNA"/>
</dbReference>
<dbReference type="InterPro" id="IPR028037">
    <property type="entry name" value="Antitoxin_Rv0909/MT0933"/>
</dbReference>
<dbReference type="AlphaFoldDB" id="A0A1R4JDY8"/>
<dbReference type="RefSeq" id="WP_067190087.1">
    <property type="nucleotide sequence ID" value="NZ_CP126965.1"/>
</dbReference>
<reference evidence="2 4" key="1">
    <citation type="submission" date="2017-02" db="EMBL/GenBank/DDBJ databases">
        <authorList>
            <person name="Peterson S.W."/>
        </authorList>
    </citation>
    <scope>NUCLEOTIDE SEQUENCE [LARGE SCALE GENOMIC DNA]</scope>
    <source>
        <strain evidence="2 4">2B3F</strain>
    </source>
</reference>
<feature type="compositionally biased region" description="Basic and acidic residues" evidence="1">
    <location>
        <begin position="12"/>
        <end position="39"/>
    </location>
</feature>
<evidence type="ECO:0000256" key="1">
    <source>
        <dbReference type="SAM" id="MobiDB-lite"/>
    </source>
</evidence>
<protein>
    <recommendedName>
        <fullName evidence="6">Antitoxin</fullName>
    </recommendedName>
</protein>
<proteinExistence type="predicted"/>
<evidence type="ECO:0000313" key="3">
    <source>
        <dbReference type="EMBL" id="TFH99991.1"/>
    </source>
</evidence>
<dbReference type="Pfam" id="PF14013">
    <property type="entry name" value="MT0933_antitox"/>
    <property type="match status" value="1"/>
</dbReference>
<evidence type="ECO:0008006" key="6">
    <source>
        <dbReference type="Google" id="ProtNLM"/>
    </source>
</evidence>
<keyword evidence="5" id="KW-1185">Reference proteome</keyword>
<dbReference type="OrthoDB" id="4966085at2"/>
<evidence type="ECO:0000313" key="5">
    <source>
        <dbReference type="Proteomes" id="UP000297477"/>
    </source>
</evidence>
<dbReference type="Proteomes" id="UP000297477">
    <property type="component" value="Unassembled WGS sequence"/>
</dbReference>
<dbReference type="Proteomes" id="UP000196230">
    <property type="component" value="Unassembled WGS sequence"/>
</dbReference>
<accession>A0A1R4JDY8</accession>
<feature type="region of interest" description="Disordered" evidence="1">
    <location>
        <begin position="1"/>
        <end position="62"/>
    </location>
</feature>
<organism evidence="2 4">
    <name type="scientific">Micrococcus lylae</name>
    <dbReference type="NCBI Taxonomy" id="1273"/>
    <lineage>
        <taxon>Bacteria</taxon>
        <taxon>Bacillati</taxon>
        <taxon>Actinomycetota</taxon>
        <taxon>Actinomycetes</taxon>
        <taxon>Micrococcales</taxon>
        <taxon>Micrococcaceae</taxon>
        <taxon>Micrococcus</taxon>
    </lineage>
</organism>
<sequence length="62" mass="6702">MGIGDLGNLANEHSDKINDAVDQAQEQHGDKLGEHKDTVNKGIDGAQDKFLNGGENKDNEQK</sequence>
<dbReference type="EMBL" id="SPKT01000006">
    <property type="protein sequence ID" value="TFH99991.1"/>
    <property type="molecule type" value="Genomic_DNA"/>
</dbReference>